<dbReference type="PROSITE" id="PS51462">
    <property type="entry name" value="NUDIX"/>
    <property type="match status" value="1"/>
</dbReference>
<name>A0A6J6C0I7_9ZZZZ</name>
<dbReference type="GO" id="GO:0010945">
    <property type="term" value="F:coenzyme A diphosphatase activity"/>
    <property type="evidence" value="ECO:0007669"/>
    <property type="project" value="InterPro"/>
</dbReference>
<dbReference type="PANTHER" id="PTHR12992">
    <property type="entry name" value="NUDIX HYDROLASE"/>
    <property type="match status" value="1"/>
</dbReference>
<sequence length="191" mass="21072">MAAALRGREPGRLVPPFPGARRSAVLVVVHDAPSGLEVLFTKRAQHLSNHRGEISFPGGRLEPSESPAEGALREAWEEVGLDPSLVDVLGELDHLSTVVSNSHIVPVVATVSRRPELHPHPGEVDRILWVGLDELAAADTYREEWWGVDALERPIHFFELADETIWGATARMVHQLLRLVHGVDEPEPPAW</sequence>
<dbReference type="InterPro" id="IPR015797">
    <property type="entry name" value="NUDIX_hydrolase-like_dom_sf"/>
</dbReference>
<dbReference type="SUPFAM" id="SSF55811">
    <property type="entry name" value="Nudix"/>
    <property type="match status" value="1"/>
</dbReference>
<evidence type="ECO:0000256" key="2">
    <source>
        <dbReference type="ARBA" id="ARBA00001946"/>
    </source>
</evidence>
<dbReference type="Pfam" id="PF00293">
    <property type="entry name" value="NUDIX"/>
    <property type="match status" value="1"/>
</dbReference>
<feature type="domain" description="Nudix hydrolase" evidence="7">
    <location>
        <begin position="20"/>
        <end position="152"/>
    </location>
</feature>
<evidence type="ECO:0000256" key="1">
    <source>
        <dbReference type="ARBA" id="ARBA00001936"/>
    </source>
</evidence>
<dbReference type="InterPro" id="IPR045121">
    <property type="entry name" value="CoAse"/>
</dbReference>
<dbReference type="GO" id="GO:0046872">
    <property type="term" value="F:metal ion binding"/>
    <property type="evidence" value="ECO:0007669"/>
    <property type="project" value="UniProtKB-KW"/>
</dbReference>
<dbReference type="PANTHER" id="PTHR12992:SF11">
    <property type="entry name" value="MITOCHONDRIAL COENZYME A DIPHOSPHATASE NUDT8"/>
    <property type="match status" value="1"/>
</dbReference>
<dbReference type="CDD" id="cd03426">
    <property type="entry name" value="NUDIX_CoAse_Nudt7"/>
    <property type="match status" value="1"/>
</dbReference>
<dbReference type="InterPro" id="IPR020084">
    <property type="entry name" value="NUDIX_hydrolase_CS"/>
</dbReference>
<dbReference type="InterPro" id="IPR000086">
    <property type="entry name" value="NUDIX_hydrolase_dom"/>
</dbReference>
<dbReference type="EMBL" id="CAEZSR010000011">
    <property type="protein sequence ID" value="CAB4544676.1"/>
    <property type="molecule type" value="Genomic_DNA"/>
</dbReference>
<evidence type="ECO:0000259" key="7">
    <source>
        <dbReference type="PROSITE" id="PS51462"/>
    </source>
</evidence>
<keyword evidence="5" id="KW-0460">Magnesium</keyword>
<accession>A0A6J6C0I7</accession>
<evidence type="ECO:0000256" key="3">
    <source>
        <dbReference type="ARBA" id="ARBA00022723"/>
    </source>
</evidence>
<comment type="cofactor">
    <cofactor evidence="1">
        <name>Mn(2+)</name>
        <dbReference type="ChEBI" id="CHEBI:29035"/>
    </cofactor>
</comment>
<keyword evidence="6" id="KW-0464">Manganese</keyword>
<organism evidence="8">
    <name type="scientific">freshwater metagenome</name>
    <dbReference type="NCBI Taxonomy" id="449393"/>
    <lineage>
        <taxon>unclassified sequences</taxon>
        <taxon>metagenomes</taxon>
        <taxon>ecological metagenomes</taxon>
    </lineage>
</organism>
<comment type="cofactor">
    <cofactor evidence="2">
        <name>Mg(2+)</name>
        <dbReference type="ChEBI" id="CHEBI:18420"/>
    </cofactor>
</comment>
<reference evidence="8" key="1">
    <citation type="submission" date="2020-05" db="EMBL/GenBank/DDBJ databases">
        <authorList>
            <person name="Chiriac C."/>
            <person name="Salcher M."/>
            <person name="Ghai R."/>
            <person name="Kavagutti S V."/>
        </authorList>
    </citation>
    <scope>NUCLEOTIDE SEQUENCE</scope>
</reference>
<evidence type="ECO:0000256" key="5">
    <source>
        <dbReference type="ARBA" id="ARBA00022842"/>
    </source>
</evidence>
<keyword evidence="3" id="KW-0479">Metal-binding</keyword>
<protein>
    <submittedName>
        <fullName evidence="8">Unannotated protein</fullName>
    </submittedName>
</protein>
<proteinExistence type="predicted"/>
<dbReference type="AlphaFoldDB" id="A0A6J6C0I7"/>
<keyword evidence="4" id="KW-0378">Hydrolase</keyword>
<evidence type="ECO:0000313" key="8">
    <source>
        <dbReference type="EMBL" id="CAB4544676.1"/>
    </source>
</evidence>
<evidence type="ECO:0000256" key="4">
    <source>
        <dbReference type="ARBA" id="ARBA00022801"/>
    </source>
</evidence>
<gene>
    <name evidence="8" type="ORF">UFOPK1493_00567</name>
</gene>
<evidence type="ECO:0000256" key="6">
    <source>
        <dbReference type="ARBA" id="ARBA00023211"/>
    </source>
</evidence>
<dbReference type="Gene3D" id="3.90.79.10">
    <property type="entry name" value="Nucleoside Triphosphate Pyrophosphohydrolase"/>
    <property type="match status" value="1"/>
</dbReference>
<dbReference type="PROSITE" id="PS00893">
    <property type="entry name" value="NUDIX_BOX"/>
    <property type="match status" value="1"/>
</dbReference>